<sequence>MYKKEEPEKGDIGRKAIEPNPEELPFLPGSEPPPASTGQGKGKATAEQEAEEWAKERKEATNISVILGLSEAIRAADFEALARDAFYRARSQPLLIAQQNDRMWVRFATITEGRQAFRTVYTVERNIRLEYGEDELLAMALSRATDVWRPGVEGNAPAETQAGSRPVRRAQMRSPVTPRPPVIAPVFARLLHHDLDSLIARALARLLGRSPALFRRHATVDTIRAIAPVLVADTVLGSELAPGLVLAPGRVETTAHALAHGLPHPRPQATVPADLPVFHRTGNAEDDPGLVRSRKAIAASCSRRRAPKRTQGVEASLLILTPSEEEEETGDEDEEGEIQQTTPKKKTKRGQRGGSRARRDRKRQKKKREAASVKAALAEQGGEAASTSFSVQREQVAVIPGEDVIWSDDDAMIVEPADGRTEDGDEDARMGLA</sequence>
<dbReference type="AlphaFoldDB" id="A0AAW0AB43"/>
<feature type="region of interest" description="Disordered" evidence="1">
    <location>
        <begin position="1"/>
        <end position="56"/>
    </location>
</feature>
<accession>A0AAW0AB43</accession>
<feature type="region of interest" description="Disordered" evidence="1">
    <location>
        <begin position="299"/>
        <end position="391"/>
    </location>
</feature>
<reference evidence="2 3" key="1">
    <citation type="journal article" date="2024" name="J Genomics">
        <title>Draft genome sequencing and assembly of Favolaschia claudopus CIRM-BRFM 2984 isolated from oak limbs.</title>
        <authorList>
            <person name="Navarro D."/>
            <person name="Drula E."/>
            <person name="Chaduli D."/>
            <person name="Cazenave R."/>
            <person name="Ahrendt S."/>
            <person name="Wang J."/>
            <person name="Lipzen A."/>
            <person name="Daum C."/>
            <person name="Barry K."/>
            <person name="Grigoriev I.V."/>
            <person name="Favel A."/>
            <person name="Rosso M.N."/>
            <person name="Martin F."/>
        </authorList>
    </citation>
    <scope>NUCLEOTIDE SEQUENCE [LARGE SCALE GENOMIC DNA]</scope>
    <source>
        <strain evidence="2 3">CIRM-BRFM 2984</strain>
    </source>
</reference>
<evidence type="ECO:0000256" key="1">
    <source>
        <dbReference type="SAM" id="MobiDB-lite"/>
    </source>
</evidence>
<evidence type="ECO:0000313" key="3">
    <source>
        <dbReference type="Proteomes" id="UP001362999"/>
    </source>
</evidence>
<comment type="caution">
    <text evidence="2">The sequence shown here is derived from an EMBL/GenBank/DDBJ whole genome shotgun (WGS) entry which is preliminary data.</text>
</comment>
<gene>
    <name evidence="2" type="ORF">R3P38DRAFT_2793870</name>
</gene>
<keyword evidence="3" id="KW-1185">Reference proteome</keyword>
<dbReference type="EMBL" id="JAWWNJ010000076">
    <property type="protein sequence ID" value="KAK7006102.1"/>
    <property type="molecule type" value="Genomic_DNA"/>
</dbReference>
<evidence type="ECO:0000313" key="2">
    <source>
        <dbReference type="EMBL" id="KAK7006102.1"/>
    </source>
</evidence>
<feature type="compositionally biased region" description="Basic and acidic residues" evidence="1">
    <location>
        <begin position="1"/>
        <end position="17"/>
    </location>
</feature>
<feature type="region of interest" description="Disordered" evidence="1">
    <location>
        <begin position="152"/>
        <end position="176"/>
    </location>
</feature>
<name>A0AAW0AB43_9AGAR</name>
<feature type="compositionally biased region" description="Basic residues" evidence="1">
    <location>
        <begin position="343"/>
        <end position="368"/>
    </location>
</feature>
<proteinExistence type="predicted"/>
<organism evidence="2 3">
    <name type="scientific">Favolaschia claudopus</name>
    <dbReference type="NCBI Taxonomy" id="2862362"/>
    <lineage>
        <taxon>Eukaryota</taxon>
        <taxon>Fungi</taxon>
        <taxon>Dikarya</taxon>
        <taxon>Basidiomycota</taxon>
        <taxon>Agaricomycotina</taxon>
        <taxon>Agaricomycetes</taxon>
        <taxon>Agaricomycetidae</taxon>
        <taxon>Agaricales</taxon>
        <taxon>Marasmiineae</taxon>
        <taxon>Mycenaceae</taxon>
        <taxon>Favolaschia</taxon>
    </lineage>
</organism>
<dbReference type="Proteomes" id="UP001362999">
    <property type="component" value="Unassembled WGS sequence"/>
</dbReference>
<feature type="compositionally biased region" description="Acidic residues" evidence="1">
    <location>
        <begin position="323"/>
        <end position="337"/>
    </location>
</feature>
<protein>
    <submittedName>
        <fullName evidence="2">Uncharacterized protein</fullName>
    </submittedName>
</protein>